<keyword evidence="5 14" id="KW-1003">Cell membrane</keyword>
<dbReference type="AlphaFoldDB" id="A0A9X3AZ34"/>
<feature type="transmembrane region" description="Helical" evidence="14">
    <location>
        <begin position="156"/>
        <end position="174"/>
    </location>
</feature>
<keyword evidence="10 14" id="KW-0560">Oxidoreductase</keyword>
<sequence>MSAEASDEGRKAARRATIALLIFAVLTALLFFVAPDDLYNWIKALHVIAVISWMAGMFYLPRLFVYHAEAGAGSPQAETFKVMERRLLRLIINPAMTASWVFGFWLAWKGFGFAVGWLHAKLAAVLLLSALHGYLSRAQRLFEADRNTKPARHWRMLNEVPALLMVVIVILVIVKPF</sequence>
<comment type="cofactor">
    <cofactor evidence="14 15">
        <name>heme b</name>
        <dbReference type="ChEBI" id="CHEBI:60344"/>
    </cofactor>
    <text evidence="14 15">Binds 1 heme b (iron(II)-protoporphyrin IX) group per subunit.</text>
</comment>
<evidence type="ECO:0000313" key="17">
    <source>
        <dbReference type="Proteomes" id="UP001149009"/>
    </source>
</evidence>
<reference evidence="16" key="1">
    <citation type="submission" date="2022-08" db="EMBL/GenBank/DDBJ databases">
        <title>Chelativorans sichuanense sp. nov., a paraffin oil-degrading bacterium isolated from a mixture of oil-based drill cuttings and paddy soil.</title>
        <authorList>
            <person name="Yu J."/>
            <person name="Liu H."/>
            <person name="Chen Q."/>
        </authorList>
    </citation>
    <scope>NUCLEOTIDE SEQUENCE</scope>
    <source>
        <strain evidence="16">SCAU 2101</strain>
    </source>
</reference>
<dbReference type="Proteomes" id="UP001149009">
    <property type="component" value="Unassembled WGS sequence"/>
</dbReference>
<dbReference type="PIRSF" id="PIRSF004638">
    <property type="entry name" value="UCP004638"/>
    <property type="match status" value="1"/>
</dbReference>
<dbReference type="PANTHER" id="PTHR40255:SF1">
    <property type="entry name" value="PROTOPORPHYRINOGEN IX OXIDASE"/>
    <property type="match status" value="1"/>
</dbReference>
<evidence type="ECO:0000256" key="15">
    <source>
        <dbReference type="PIRNR" id="PIRNR004638"/>
    </source>
</evidence>
<evidence type="ECO:0000256" key="12">
    <source>
        <dbReference type="ARBA" id="ARBA00023136"/>
    </source>
</evidence>
<feature type="binding site" description="axial binding residue" evidence="14">
    <location>
        <position position="121"/>
    </location>
    <ligand>
        <name>heme</name>
        <dbReference type="ChEBI" id="CHEBI:30413"/>
    </ligand>
    <ligandPart>
        <name>Fe</name>
        <dbReference type="ChEBI" id="CHEBI:18248"/>
    </ligandPart>
</feature>
<evidence type="ECO:0000256" key="10">
    <source>
        <dbReference type="ARBA" id="ARBA00023002"/>
    </source>
</evidence>
<dbReference type="InterPro" id="IPR005265">
    <property type="entry name" value="HemJ-like"/>
</dbReference>
<evidence type="ECO:0000256" key="14">
    <source>
        <dbReference type="HAMAP-Rule" id="MF_02239"/>
    </source>
</evidence>
<evidence type="ECO:0000256" key="6">
    <source>
        <dbReference type="ARBA" id="ARBA00022617"/>
    </source>
</evidence>
<evidence type="ECO:0000256" key="4">
    <source>
        <dbReference type="ARBA" id="ARBA00017504"/>
    </source>
</evidence>
<comment type="subcellular location">
    <subcellularLocation>
        <location evidence="1 14">Cell membrane</location>
        <topology evidence="1 14">Multi-pass membrane protein</topology>
    </subcellularLocation>
</comment>
<dbReference type="HAMAP" id="MF_02239">
    <property type="entry name" value="HemJ"/>
    <property type="match status" value="1"/>
</dbReference>
<evidence type="ECO:0000256" key="11">
    <source>
        <dbReference type="ARBA" id="ARBA00023004"/>
    </source>
</evidence>
<name>A0A9X3AZ34_9HYPH</name>
<feature type="binding site" description="axial binding residue" evidence="14">
    <location>
        <position position="46"/>
    </location>
    <ligand>
        <name>heme</name>
        <dbReference type="ChEBI" id="CHEBI:30413"/>
    </ligand>
    <ligandPart>
        <name>Fe</name>
        <dbReference type="ChEBI" id="CHEBI:18248"/>
    </ligandPart>
</feature>
<dbReference type="GO" id="GO:0046872">
    <property type="term" value="F:metal ion binding"/>
    <property type="evidence" value="ECO:0007669"/>
    <property type="project" value="UniProtKB-UniRule"/>
</dbReference>
<dbReference type="GO" id="GO:0070818">
    <property type="term" value="F:protoporphyrinogen oxidase activity"/>
    <property type="evidence" value="ECO:0007669"/>
    <property type="project" value="UniProtKB-UniRule"/>
</dbReference>
<dbReference type="EC" id="1.3.99.-" evidence="14 15"/>
<dbReference type="GO" id="GO:0006782">
    <property type="term" value="P:protoporphyrinogen IX biosynthetic process"/>
    <property type="evidence" value="ECO:0007669"/>
    <property type="project" value="UniProtKB-UniRule"/>
</dbReference>
<evidence type="ECO:0000256" key="2">
    <source>
        <dbReference type="ARBA" id="ARBA00005073"/>
    </source>
</evidence>
<comment type="caution">
    <text evidence="16">The sequence shown here is derived from an EMBL/GenBank/DDBJ whole genome shotgun (WGS) entry which is preliminary data.</text>
</comment>
<evidence type="ECO:0000256" key="3">
    <source>
        <dbReference type="ARBA" id="ARBA00006501"/>
    </source>
</evidence>
<dbReference type="GO" id="GO:0005886">
    <property type="term" value="C:plasma membrane"/>
    <property type="evidence" value="ECO:0007669"/>
    <property type="project" value="UniProtKB-SubCell"/>
</dbReference>
<keyword evidence="8 14" id="KW-0479">Metal-binding</keyword>
<feature type="transmembrane region" description="Helical" evidence="14">
    <location>
        <begin position="12"/>
        <end position="33"/>
    </location>
</feature>
<proteinExistence type="inferred from homology"/>
<evidence type="ECO:0000256" key="8">
    <source>
        <dbReference type="ARBA" id="ARBA00022723"/>
    </source>
</evidence>
<dbReference type="EMBL" id="JAODNV010000004">
    <property type="protein sequence ID" value="MCT8989134.1"/>
    <property type="molecule type" value="Genomic_DNA"/>
</dbReference>
<dbReference type="Pfam" id="PF03653">
    <property type="entry name" value="UPF0093"/>
    <property type="match status" value="1"/>
</dbReference>
<feature type="transmembrane region" description="Helical" evidence="14">
    <location>
        <begin position="87"/>
        <end position="108"/>
    </location>
</feature>
<feature type="transmembrane region" description="Helical" evidence="14">
    <location>
        <begin position="45"/>
        <end position="66"/>
    </location>
</feature>
<evidence type="ECO:0000256" key="7">
    <source>
        <dbReference type="ARBA" id="ARBA00022692"/>
    </source>
</evidence>
<evidence type="ECO:0000256" key="13">
    <source>
        <dbReference type="ARBA" id="ARBA00048390"/>
    </source>
</evidence>
<evidence type="ECO:0000256" key="5">
    <source>
        <dbReference type="ARBA" id="ARBA00022475"/>
    </source>
</evidence>
<keyword evidence="7 14" id="KW-0812">Transmembrane</keyword>
<dbReference type="NCBIfam" id="TIGR00701">
    <property type="entry name" value="protoporphyrinogen oxidase HemJ"/>
    <property type="match status" value="1"/>
</dbReference>
<evidence type="ECO:0000256" key="9">
    <source>
        <dbReference type="ARBA" id="ARBA00022989"/>
    </source>
</evidence>
<keyword evidence="17" id="KW-1185">Reference proteome</keyword>
<comment type="function">
    <text evidence="14 15">Catalyzes the oxidation of protoporphyrinogen IX to protoporphyrin IX.</text>
</comment>
<comment type="catalytic activity">
    <reaction evidence="13 14 15">
        <text>protoporphyrinogen IX + 3 A = protoporphyrin IX + 3 AH2</text>
        <dbReference type="Rhea" id="RHEA:62000"/>
        <dbReference type="ChEBI" id="CHEBI:13193"/>
        <dbReference type="ChEBI" id="CHEBI:17499"/>
        <dbReference type="ChEBI" id="CHEBI:57306"/>
        <dbReference type="ChEBI" id="CHEBI:57307"/>
    </reaction>
</comment>
<keyword evidence="11 14" id="KW-0408">Iron</keyword>
<dbReference type="RefSeq" id="WP_261513819.1">
    <property type="nucleotide sequence ID" value="NZ_JAODNV010000004.1"/>
</dbReference>
<keyword evidence="6 14" id="KW-0349">Heme</keyword>
<evidence type="ECO:0000313" key="16">
    <source>
        <dbReference type="EMBL" id="MCT8989134.1"/>
    </source>
</evidence>
<protein>
    <recommendedName>
        <fullName evidence="4 14">Protoporphyrinogen IX oxidase</fullName>
        <shortName evidence="14">PPO</shortName>
        <ecNumber evidence="14 15">1.3.99.-</ecNumber>
    </recommendedName>
</protein>
<feature type="transmembrane region" description="Helical" evidence="14">
    <location>
        <begin position="114"/>
        <end position="135"/>
    </location>
</feature>
<comment type="pathway">
    <text evidence="2 14 15">Porphyrin-containing compound metabolism; protoporphyrin-IX biosynthesis; protoporphyrin-IX from protoporphyrinogen-IX: step 1/1.</text>
</comment>
<evidence type="ECO:0000256" key="1">
    <source>
        <dbReference type="ARBA" id="ARBA00004651"/>
    </source>
</evidence>
<organism evidence="16 17">
    <name type="scientific">Chelativorans petroleitrophicus</name>
    <dbReference type="NCBI Taxonomy" id="2975484"/>
    <lineage>
        <taxon>Bacteria</taxon>
        <taxon>Pseudomonadati</taxon>
        <taxon>Pseudomonadota</taxon>
        <taxon>Alphaproteobacteria</taxon>
        <taxon>Hyphomicrobiales</taxon>
        <taxon>Phyllobacteriaceae</taxon>
        <taxon>Chelativorans</taxon>
    </lineage>
</organism>
<keyword evidence="12 14" id="KW-0472">Membrane</keyword>
<keyword evidence="9 14" id="KW-1133">Transmembrane helix</keyword>
<comment type="subunit">
    <text evidence="14">Homodimer.</text>
</comment>
<dbReference type="PANTHER" id="PTHR40255">
    <property type="entry name" value="UPF0093 MEMBRANE PROTEIN SLR1790"/>
    <property type="match status" value="1"/>
</dbReference>
<accession>A0A9X3AZ34</accession>
<comment type="similarity">
    <text evidence="3 14 15">Belongs to the HemJ family.</text>
</comment>
<gene>
    <name evidence="16" type="primary">hemJ</name>
    <name evidence="16" type="ORF">NYR54_02320</name>
</gene>